<evidence type="ECO:0000313" key="3">
    <source>
        <dbReference type="Proteomes" id="UP000237347"/>
    </source>
</evidence>
<organism evidence="2 3">
    <name type="scientific">Quercus suber</name>
    <name type="common">Cork oak</name>
    <dbReference type="NCBI Taxonomy" id="58331"/>
    <lineage>
        <taxon>Eukaryota</taxon>
        <taxon>Viridiplantae</taxon>
        <taxon>Streptophyta</taxon>
        <taxon>Embryophyta</taxon>
        <taxon>Tracheophyta</taxon>
        <taxon>Spermatophyta</taxon>
        <taxon>Magnoliopsida</taxon>
        <taxon>eudicotyledons</taxon>
        <taxon>Gunneridae</taxon>
        <taxon>Pentapetalae</taxon>
        <taxon>rosids</taxon>
        <taxon>fabids</taxon>
        <taxon>Fagales</taxon>
        <taxon>Fagaceae</taxon>
        <taxon>Quercus</taxon>
    </lineage>
</organism>
<dbReference type="InterPro" id="IPR002083">
    <property type="entry name" value="MATH/TRAF_dom"/>
</dbReference>
<feature type="domain" description="MATH" evidence="1">
    <location>
        <begin position="1"/>
        <end position="42"/>
    </location>
</feature>
<dbReference type="AlphaFoldDB" id="A0AAW0L3E5"/>
<accession>A0AAW0L3E5</accession>
<evidence type="ECO:0000313" key="2">
    <source>
        <dbReference type="EMBL" id="KAK7846084.1"/>
    </source>
</evidence>
<name>A0AAW0L3E5_QUESU</name>
<gene>
    <name evidence="2" type="ORF">CFP56_008365</name>
</gene>
<proteinExistence type="predicted"/>
<comment type="caution">
    <text evidence="2">The sequence shown here is derived from an EMBL/GenBank/DDBJ whole genome shotgun (WGS) entry which is preliminary data.</text>
</comment>
<dbReference type="EMBL" id="PKMF04000160">
    <property type="protein sequence ID" value="KAK7846084.1"/>
    <property type="molecule type" value="Genomic_DNA"/>
</dbReference>
<keyword evidence="3" id="KW-1185">Reference proteome</keyword>
<dbReference type="PROSITE" id="PS50144">
    <property type="entry name" value="MATH"/>
    <property type="match status" value="1"/>
</dbReference>
<evidence type="ECO:0000259" key="1">
    <source>
        <dbReference type="PROSITE" id="PS50144"/>
    </source>
</evidence>
<protein>
    <recommendedName>
        <fullName evidence="1">MATH domain-containing protein</fullName>
    </recommendedName>
</protein>
<reference evidence="2 3" key="1">
    <citation type="journal article" date="2018" name="Sci. Data">
        <title>The draft genome sequence of cork oak.</title>
        <authorList>
            <person name="Ramos A.M."/>
            <person name="Usie A."/>
            <person name="Barbosa P."/>
            <person name="Barros P.M."/>
            <person name="Capote T."/>
            <person name="Chaves I."/>
            <person name="Simoes F."/>
            <person name="Abreu I."/>
            <person name="Carrasquinho I."/>
            <person name="Faro C."/>
            <person name="Guimaraes J.B."/>
            <person name="Mendonca D."/>
            <person name="Nobrega F."/>
            <person name="Rodrigues L."/>
            <person name="Saibo N.J.M."/>
            <person name="Varela M.C."/>
            <person name="Egas C."/>
            <person name="Matos J."/>
            <person name="Miguel C.M."/>
            <person name="Oliveira M.M."/>
            <person name="Ricardo C.P."/>
            <person name="Goncalves S."/>
        </authorList>
    </citation>
    <scope>NUCLEOTIDE SEQUENCE [LARGE SCALE GENOMIC DNA]</scope>
    <source>
        <strain evidence="3">cv. HL8</strain>
    </source>
</reference>
<sequence>MLKIKSYSILSKATEKYESGVFEACGHKWWTLMLYTLNYFFN</sequence>
<dbReference type="Proteomes" id="UP000237347">
    <property type="component" value="Unassembled WGS sequence"/>
</dbReference>